<evidence type="ECO:0000256" key="1">
    <source>
        <dbReference type="SAM" id="Phobius"/>
    </source>
</evidence>
<feature type="transmembrane region" description="Helical" evidence="1">
    <location>
        <begin position="50"/>
        <end position="68"/>
    </location>
</feature>
<reference evidence="2 3" key="1">
    <citation type="journal article" date="2019" name="Int. J. Syst. Evol. Microbiol.">
        <title>The Global Catalogue of Microorganisms (GCM) 10K type strain sequencing project: providing services to taxonomists for standard genome sequencing and annotation.</title>
        <authorList>
            <consortium name="The Broad Institute Genomics Platform"/>
            <consortium name="The Broad Institute Genome Sequencing Center for Infectious Disease"/>
            <person name="Wu L."/>
            <person name="Ma J."/>
        </authorList>
    </citation>
    <scope>NUCLEOTIDE SEQUENCE [LARGE SCALE GENOMIC DNA]</scope>
    <source>
        <strain evidence="2 3">JCM 4395</strain>
    </source>
</reference>
<evidence type="ECO:0000313" key="2">
    <source>
        <dbReference type="EMBL" id="GAA2487445.1"/>
    </source>
</evidence>
<dbReference type="RefSeq" id="WP_344400450.1">
    <property type="nucleotide sequence ID" value="NZ_BAAASG010000007.1"/>
</dbReference>
<dbReference type="Proteomes" id="UP001501777">
    <property type="component" value="Unassembled WGS sequence"/>
</dbReference>
<sequence length="221" mass="23542">MNRTEARQVDLRRVELSEAFAAEVRDLVPPPPPLAQIEREGRAWRRRRRVRWLAAVALLLGGTAHVVVPRVTARTASGDLTPSAGAATVRVVAAGEHVRPLSDEELWLTKEGEHWSAAPGLVLAPPGRAGGRAAVTMTVLGTGNRYLLTGTYRGQTPAARVTLRTPFGTTSGTLLTLAGSPGWSAWYATGELPKDEQQLLAARVTIHDARGAVLAQGGVGR</sequence>
<keyword evidence="1" id="KW-0472">Membrane</keyword>
<accession>A0ABN3LQX7</accession>
<keyword evidence="3" id="KW-1185">Reference proteome</keyword>
<gene>
    <name evidence="2" type="ORF">GCM10010276_27370</name>
</gene>
<keyword evidence="1" id="KW-1133">Transmembrane helix</keyword>
<comment type="caution">
    <text evidence="2">The sequence shown here is derived from an EMBL/GenBank/DDBJ whole genome shotgun (WGS) entry which is preliminary data.</text>
</comment>
<name>A0ABN3LQX7_STRLO</name>
<protein>
    <submittedName>
        <fullName evidence="2">Uncharacterized protein</fullName>
    </submittedName>
</protein>
<proteinExistence type="predicted"/>
<dbReference type="EMBL" id="BAAASG010000007">
    <property type="protein sequence ID" value="GAA2487445.1"/>
    <property type="molecule type" value="Genomic_DNA"/>
</dbReference>
<keyword evidence="1" id="KW-0812">Transmembrane</keyword>
<organism evidence="2 3">
    <name type="scientific">Streptomyces longisporus</name>
    <dbReference type="NCBI Taxonomy" id="1948"/>
    <lineage>
        <taxon>Bacteria</taxon>
        <taxon>Bacillati</taxon>
        <taxon>Actinomycetota</taxon>
        <taxon>Actinomycetes</taxon>
        <taxon>Kitasatosporales</taxon>
        <taxon>Streptomycetaceae</taxon>
        <taxon>Streptomyces</taxon>
    </lineage>
</organism>
<evidence type="ECO:0000313" key="3">
    <source>
        <dbReference type="Proteomes" id="UP001501777"/>
    </source>
</evidence>